<evidence type="ECO:0000256" key="3">
    <source>
        <dbReference type="ARBA" id="ARBA00022989"/>
    </source>
</evidence>
<proteinExistence type="predicted"/>
<dbReference type="Proteomes" id="UP001627154">
    <property type="component" value="Unassembled WGS sequence"/>
</dbReference>
<evidence type="ECO:0000256" key="4">
    <source>
        <dbReference type="ARBA" id="ARBA00023136"/>
    </source>
</evidence>
<dbReference type="InterPro" id="IPR009436">
    <property type="entry name" value="AGTRAP"/>
</dbReference>
<name>A0ABD2WXJ5_9HYME</name>
<evidence type="ECO:0000313" key="6">
    <source>
        <dbReference type="EMBL" id="KAL3397771.1"/>
    </source>
</evidence>
<dbReference type="GO" id="GO:0016020">
    <property type="term" value="C:membrane"/>
    <property type="evidence" value="ECO:0007669"/>
    <property type="project" value="UniProtKB-SubCell"/>
</dbReference>
<dbReference type="PANTHER" id="PTHR16521:SF3">
    <property type="entry name" value="TYPE-1 ANGIOTENSIN II RECEPTOR-ASSOCIATED PROTEIN"/>
    <property type="match status" value="1"/>
</dbReference>
<comment type="caution">
    <text evidence="6">The sequence shown here is derived from an EMBL/GenBank/DDBJ whole genome shotgun (WGS) entry which is preliminary data.</text>
</comment>
<comment type="subcellular location">
    <subcellularLocation>
        <location evidence="1">Membrane</location>
        <topology evidence="1">Multi-pass membrane protein</topology>
    </subcellularLocation>
</comment>
<reference evidence="6 7" key="1">
    <citation type="journal article" date="2024" name="bioRxiv">
        <title>A reference genome for Trichogramma kaykai: A tiny desert-dwelling parasitoid wasp with competing sex-ratio distorters.</title>
        <authorList>
            <person name="Culotta J."/>
            <person name="Lindsey A.R."/>
        </authorList>
    </citation>
    <scope>NUCLEOTIDE SEQUENCE [LARGE SCALE GENOMIC DNA]</scope>
    <source>
        <strain evidence="6 7">KSX58</strain>
    </source>
</reference>
<dbReference type="AlphaFoldDB" id="A0ABD2WXJ5"/>
<dbReference type="PANTHER" id="PTHR16521">
    <property type="entry name" value="TYPE-1 ANGIOTENSIN II RECEPTOR-ASSOCIATED PROTEIN"/>
    <property type="match status" value="1"/>
</dbReference>
<evidence type="ECO:0000256" key="5">
    <source>
        <dbReference type="SAM" id="Phobius"/>
    </source>
</evidence>
<evidence type="ECO:0000313" key="7">
    <source>
        <dbReference type="Proteomes" id="UP001627154"/>
    </source>
</evidence>
<dbReference type="Pfam" id="PF06396">
    <property type="entry name" value="AGTRAP"/>
    <property type="match status" value="1"/>
</dbReference>
<protein>
    <submittedName>
        <fullName evidence="6">Uncharacterized protein</fullName>
    </submittedName>
</protein>
<keyword evidence="7" id="KW-1185">Reference proteome</keyword>
<feature type="transmembrane region" description="Helical" evidence="5">
    <location>
        <begin position="63"/>
        <end position="81"/>
    </location>
</feature>
<sequence length="155" mass="17505">MRDVTRNVSHFSLKAIFAIHFLLVAWSIDSTYYSESMIFYNLLYFLCLLWAVHSAESDEPIQFALFISVTSEFLDFINLIVHSPFSGSSYIKFSASMVIINMIARVLTTIYLLRIGQARGGALSTIFTSSPMGLGRQDYEDISHPVPQNSDFARA</sequence>
<dbReference type="EMBL" id="JBJJXI010000061">
    <property type="protein sequence ID" value="KAL3397771.1"/>
    <property type="molecule type" value="Genomic_DNA"/>
</dbReference>
<evidence type="ECO:0000256" key="1">
    <source>
        <dbReference type="ARBA" id="ARBA00004141"/>
    </source>
</evidence>
<accession>A0ABD2WXJ5</accession>
<feature type="transmembrane region" description="Helical" evidence="5">
    <location>
        <begin position="7"/>
        <end position="26"/>
    </location>
</feature>
<keyword evidence="3 5" id="KW-1133">Transmembrane helix</keyword>
<keyword evidence="2 5" id="KW-0812">Transmembrane</keyword>
<feature type="transmembrane region" description="Helical" evidence="5">
    <location>
        <begin position="93"/>
        <end position="113"/>
    </location>
</feature>
<keyword evidence="4 5" id="KW-0472">Membrane</keyword>
<evidence type="ECO:0000256" key="2">
    <source>
        <dbReference type="ARBA" id="ARBA00022692"/>
    </source>
</evidence>
<gene>
    <name evidence="6" type="ORF">TKK_008520</name>
</gene>
<organism evidence="6 7">
    <name type="scientific">Trichogramma kaykai</name>
    <dbReference type="NCBI Taxonomy" id="54128"/>
    <lineage>
        <taxon>Eukaryota</taxon>
        <taxon>Metazoa</taxon>
        <taxon>Ecdysozoa</taxon>
        <taxon>Arthropoda</taxon>
        <taxon>Hexapoda</taxon>
        <taxon>Insecta</taxon>
        <taxon>Pterygota</taxon>
        <taxon>Neoptera</taxon>
        <taxon>Endopterygota</taxon>
        <taxon>Hymenoptera</taxon>
        <taxon>Apocrita</taxon>
        <taxon>Proctotrupomorpha</taxon>
        <taxon>Chalcidoidea</taxon>
        <taxon>Trichogrammatidae</taxon>
        <taxon>Trichogramma</taxon>
    </lineage>
</organism>
<feature type="transmembrane region" description="Helical" evidence="5">
    <location>
        <begin position="32"/>
        <end position="51"/>
    </location>
</feature>
<dbReference type="SMART" id="SM00805">
    <property type="entry name" value="AGTRAP"/>
    <property type="match status" value="1"/>
</dbReference>